<keyword evidence="1" id="KW-0732">Signal</keyword>
<dbReference type="AlphaFoldDB" id="A0A9X2KPP8"/>
<evidence type="ECO:0000256" key="1">
    <source>
        <dbReference type="SAM" id="SignalP"/>
    </source>
</evidence>
<name>A0A9X2KPP8_9SPHN</name>
<feature type="signal peptide" evidence="1">
    <location>
        <begin position="1"/>
        <end position="18"/>
    </location>
</feature>
<comment type="caution">
    <text evidence="3">The sequence shown here is derived from an EMBL/GenBank/DDBJ whole genome shotgun (WGS) entry which is preliminary data.</text>
</comment>
<protein>
    <submittedName>
        <fullName evidence="3">DUF2807 domain-containing protein</fullName>
    </submittedName>
</protein>
<dbReference type="EMBL" id="JAMLDY010000004">
    <property type="protein sequence ID" value="MCP3734155.1"/>
    <property type="molecule type" value="Genomic_DNA"/>
</dbReference>
<proteinExistence type="predicted"/>
<evidence type="ECO:0000313" key="3">
    <source>
        <dbReference type="EMBL" id="MCP3734155.1"/>
    </source>
</evidence>
<dbReference type="Gene3D" id="2.160.20.120">
    <property type="match status" value="1"/>
</dbReference>
<feature type="chain" id="PRO_5040847854" evidence="1">
    <location>
        <begin position="19"/>
        <end position="242"/>
    </location>
</feature>
<reference evidence="3" key="1">
    <citation type="submission" date="2022-05" db="EMBL/GenBank/DDBJ databases">
        <title>Sphingomonas sp. strain RP10 Genome sequencing and assembly.</title>
        <authorList>
            <person name="Kim I."/>
        </authorList>
    </citation>
    <scope>NUCLEOTIDE SEQUENCE</scope>
    <source>
        <strain evidence="3">RP10</strain>
    </source>
</reference>
<feature type="domain" description="Putative auto-transporter adhesin head GIN" evidence="2">
    <location>
        <begin position="42"/>
        <end position="221"/>
    </location>
</feature>
<evidence type="ECO:0000259" key="2">
    <source>
        <dbReference type="Pfam" id="PF10988"/>
    </source>
</evidence>
<keyword evidence="4" id="KW-1185">Reference proteome</keyword>
<dbReference type="Pfam" id="PF10988">
    <property type="entry name" value="DUF2807"/>
    <property type="match status" value="1"/>
</dbReference>
<accession>A0A9X2KPP8</accession>
<sequence length="242" mass="23986">MKLLALALIPLAATGAFAGERDRGPGLPGQRQGNALVYAARDFDSVSLGGAARVIVRAGPVFAVRAEGPAEAFANFRVAREGRTLQVGRRYEGRSEMPLERRITVYVTLPALAAASVGGSGSIDADRGGGERFSGAVGGSGRLRVARLDTPTAELSVGGSGDIAAAGTVGALKANVGGSGSIAAPGLRASRAEVSIGGSGSVRAMVAGPADVSIAGSGSVDLGAQARCRVSKVGSGTARCGR</sequence>
<dbReference type="Proteomes" id="UP001139486">
    <property type="component" value="Unassembled WGS sequence"/>
</dbReference>
<gene>
    <name evidence="3" type="ORF">M9979_04595</name>
</gene>
<dbReference type="RefSeq" id="WP_254288155.1">
    <property type="nucleotide sequence ID" value="NZ_JAMLDY010000004.1"/>
</dbReference>
<evidence type="ECO:0000313" key="4">
    <source>
        <dbReference type="Proteomes" id="UP001139486"/>
    </source>
</evidence>
<organism evidence="3 4">
    <name type="scientific">Sphingomonas liriopis</name>
    <dbReference type="NCBI Taxonomy" id="2949094"/>
    <lineage>
        <taxon>Bacteria</taxon>
        <taxon>Pseudomonadati</taxon>
        <taxon>Pseudomonadota</taxon>
        <taxon>Alphaproteobacteria</taxon>
        <taxon>Sphingomonadales</taxon>
        <taxon>Sphingomonadaceae</taxon>
        <taxon>Sphingomonas</taxon>
    </lineage>
</organism>
<dbReference type="InterPro" id="IPR021255">
    <property type="entry name" value="DUF2807"/>
</dbReference>